<organism evidence="1 2">
    <name type="scientific">Achromobacter insolitus</name>
    <dbReference type="NCBI Taxonomy" id="217204"/>
    <lineage>
        <taxon>Bacteria</taxon>
        <taxon>Pseudomonadati</taxon>
        <taxon>Pseudomonadota</taxon>
        <taxon>Betaproteobacteria</taxon>
        <taxon>Burkholderiales</taxon>
        <taxon>Alcaligenaceae</taxon>
        <taxon>Achromobacter</taxon>
    </lineage>
</organism>
<evidence type="ECO:0000313" key="1">
    <source>
        <dbReference type="EMBL" id="CAB3940600.1"/>
    </source>
</evidence>
<reference evidence="1 2" key="1">
    <citation type="submission" date="2020-04" db="EMBL/GenBank/DDBJ databases">
        <authorList>
            <person name="De Canck E."/>
        </authorList>
    </citation>
    <scope>NUCLEOTIDE SEQUENCE [LARGE SCALE GENOMIC DNA]</scope>
    <source>
        <strain evidence="1 2">LMG 6000</strain>
    </source>
</reference>
<dbReference type="AlphaFoldDB" id="A0A6S7FBM6"/>
<dbReference type="EMBL" id="CADILH010000018">
    <property type="protein sequence ID" value="CAB3940600.1"/>
    <property type="molecule type" value="Genomic_DNA"/>
</dbReference>
<gene>
    <name evidence="1" type="ORF">LMG6000_06567</name>
</gene>
<dbReference type="SUPFAM" id="SSF54637">
    <property type="entry name" value="Thioesterase/thiol ester dehydrase-isomerase"/>
    <property type="match status" value="1"/>
</dbReference>
<sequence>MTALYTYDSFTPDRVLGHWEEPLDPGLLALWERLFGAQAQDAPARQAGLAVALMMRAYLNVVTPRPPGNIHARQALSVHGLPCSGERVRSTVRCVSKEMRGERRYLQLEVAGEGAGGRPLYTGRMNLIWAA</sequence>
<proteinExistence type="predicted"/>
<protein>
    <recommendedName>
        <fullName evidence="3">MaoC-like domain-containing protein</fullName>
    </recommendedName>
</protein>
<name>A0A6S7FBM6_9BURK</name>
<evidence type="ECO:0008006" key="3">
    <source>
        <dbReference type="Google" id="ProtNLM"/>
    </source>
</evidence>
<evidence type="ECO:0000313" key="2">
    <source>
        <dbReference type="Proteomes" id="UP000494183"/>
    </source>
</evidence>
<keyword evidence="2" id="KW-1185">Reference proteome</keyword>
<dbReference type="InterPro" id="IPR029069">
    <property type="entry name" value="HotDog_dom_sf"/>
</dbReference>
<accession>A0A6S7FBM6</accession>
<dbReference type="Proteomes" id="UP000494183">
    <property type="component" value="Unassembled WGS sequence"/>
</dbReference>
<dbReference type="RefSeq" id="WP_175200851.1">
    <property type="nucleotide sequence ID" value="NZ_CADILH010000018.1"/>
</dbReference>